<organism evidence="2 3">
    <name type="scientific">Psylliodes chrysocephalus</name>
    <dbReference type="NCBI Taxonomy" id="3402493"/>
    <lineage>
        <taxon>Eukaryota</taxon>
        <taxon>Metazoa</taxon>
        <taxon>Ecdysozoa</taxon>
        <taxon>Arthropoda</taxon>
        <taxon>Hexapoda</taxon>
        <taxon>Insecta</taxon>
        <taxon>Pterygota</taxon>
        <taxon>Neoptera</taxon>
        <taxon>Endopterygota</taxon>
        <taxon>Coleoptera</taxon>
        <taxon>Polyphaga</taxon>
        <taxon>Cucujiformia</taxon>
        <taxon>Chrysomeloidea</taxon>
        <taxon>Chrysomelidae</taxon>
        <taxon>Galerucinae</taxon>
        <taxon>Alticini</taxon>
        <taxon>Psylliodes</taxon>
    </lineage>
</organism>
<feature type="region of interest" description="Disordered" evidence="1">
    <location>
        <begin position="1"/>
        <end position="37"/>
    </location>
</feature>
<proteinExistence type="predicted"/>
<evidence type="ECO:0000256" key="1">
    <source>
        <dbReference type="SAM" id="MobiDB-lite"/>
    </source>
</evidence>
<dbReference type="EMBL" id="OV651813">
    <property type="protein sequence ID" value="CAH1098558.1"/>
    <property type="molecule type" value="Genomic_DNA"/>
</dbReference>
<dbReference type="OrthoDB" id="6774186at2759"/>
<evidence type="ECO:0000313" key="3">
    <source>
        <dbReference type="Proteomes" id="UP001153636"/>
    </source>
</evidence>
<reference evidence="2" key="1">
    <citation type="submission" date="2022-01" db="EMBL/GenBank/DDBJ databases">
        <authorList>
            <person name="King R."/>
        </authorList>
    </citation>
    <scope>NUCLEOTIDE SEQUENCE</scope>
</reference>
<dbReference type="AlphaFoldDB" id="A0A9P0CD44"/>
<accession>A0A9P0CD44</accession>
<evidence type="ECO:0000313" key="2">
    <source>
        <dbReference type="EMBL" id="CAH1098558.1"/>
    </source>
</evidence>
<dbReference type="Proteomes" id="UP001153636">
    <property type="component" value="Chromosome 1"/>
</dbReference>
<name>A0A9P0CD44_9CUCU</name>
<sequence>MQSQVTNYTKTEKYMTHPYPCDRTSTPKLKRKNPSQNGDKQYEKFYIHLIEPAVPQKLSLKGSLNSKTDLISGHLVFNVKNKDLNGNIFSARRIKITQNVDLYEENITMDVQFLEELKNLPEEEVKKQAKFARMLRKMLVESKLKWLRNVGFLRKKKMENFGTYGQNIEVY</sequence>
<gene>
    <name evidence="2" type="ORF">PSYICH_LOCUS626</name>
</gene>
<protein>
    <submittedName>
        <fullName evidence="2">Uncharacterized protein</fullName>
    </submittedName>
</protein>
<keyword evidence="3" id="KW-1185">Reference proteome</keyword>